<keyword evidence="3" id="KW-1185">Reference proteome</keyword>
<dbReference type="OrthoDB" id="342713at2157"/>
<evidence type="ECO:0000313" key="2">
    <source>
        <dbReference type="EMBL" id="RJX44811.1"/>
    </source>
</evidence>
<keyword evidence="1" id="KW-1133">Transmembrane helix</keyword>
<reference evidence="2 3" key="1">
    <citation type="submission" date="2018-06" db="EMBL/GenBank/DDBJ databases">
        <title>Halonotius sp. F13-13 a new haloarchaeeon isolated from a solar saltern from Isla Cristina, Huelva, Spain.</title>
        <authorList>
            <person name="Duran-Viseras A."/>
            <person name="Sanchez-Porro C."/>
            <person name="Ventosa A."/>
        </authorList>
    </citation>
    <scope>NUCLEOTIDE SEQUENCE [LARGE SCALE GENOMIC DNA]</scope>
    <source>
        <strain evidence="2 3">F13-13</strain>
    </source>
</reference>
<keyword evidence="1" id="KW-0812">Transmembrane</keyword>
<feature type="transmembrane region" description="Helical" evidence="1">
    <location>
        <begin position="65"/>
        <end position="88"/>
    </location>
</feature>
<accession>A0A3A6QDF0</accession>
<dbReference type="AlphaFoldDB" id="A0A3A6QDF0"/>
<proteinExistence type="predicted"/>
<gene>
    <name evidence="2" type="ORF">DM826_01500</name>
</gene>
<evidence type="ECO:0000256" key="1">
    <source>
        <dbReference type="SAM" id="Phobius"/>
    </source>
</evidence>
<keyword evidence="1" id="KW-0472">Membrane</keyword>
<dbReference type="RefSeq" id="WP_120100608.1">
    <property type="nucleotide sequence ID" value="NZ_QKNY01000003.1"/>
</dbReference>
<evidence type="ECO:0000313" key="3">
    <source>
        <dbReference type="Proteomes" id="UP000276588"/>
    </source>
</evidence>
<name>A0A3A6QDF0_9EURY</name>
<dbReference type="EMBL" id="QKNY01000003">
    <property type="protein sequence ID" value="RJX44811.1"/>
    <property type="molecule type" value="Genomic_DNA"/>
</dbReference>
<dbReference type="Proteomes" id="UP000276588">
    <property type="component" value="Unassembled WGS sequence"/>
</dbReference>
<organism evidence="2 3">
    <name type="scientific">Halonotius aquaticus</name>
    <dbReference type="NCBI Taxonomy" id="2216978"/>
    <lineage>
        <taxon>Archaea</taxon>
        <taxon>Methanobacteriati</taxon>
        <taxon>Methanobacteriota</taxon>
        <taxon>Stenosarchaea group</taxon>
        <taxon>Halobacteria</taxon>
        <taxon>Halobacteriales</taxon>
        <taxon>Haloferacaceae</taxon>
        <taxon>Halonotius</taxon>
    </lineage>
</organism>
<comment type="caution">
    <text evidence="2">The sequence shown here is derived from an EMBL/GenBank/DDBJ whole genome shotgun (WGS) entry which is preliminary data.</text>
</comment>
<sequence>MGLQRVGVLCVTLGLAVVMLTAVLFGPAAGSTDVGCPDHEPRYALEGVDLDSLTVSYTDGCNTFVLQPLITGGVGLTGLGALFGLLGIGRASVNRS</sequence>
<protein>
    <submittedName>
        <fullName evidence="2">Uncharacterized protein</fullName>
    </submittedName>
</protein>